<accession>A0A139H639</accession>
<dbReference type="PROSITE" id="PS50097">
    <property type="entry name" value="BTB"/>
    <property type="match status" value="1"/>
</dbReference>
<dbReference type="PANTHER" id="PTHR47843">
    <property type="entry name" value="BTB DOMAIN-CONTAINING PROTEIN-RELATED"/>
    <property type="match status" value="1"/>
</dbReference>
<dbReference type="SUPFAM" id="SSF54695">
    <property type="entry name" value="POZ domain"/>
    <property type="match status" value="1"/>
</dbReference>
<dbReference type="SMART" id="SM00225">
    <property type="entry name" value="BTB"/>
    <property type="match status" value="1"/>
</dbReference>
<dbReference type="Pfam" id="PF00651">
    <property type="entry name" value="BTB"/>
    <property type="match status" value="1"/>
</dbReference>
<evidence type="ECO:0000313" key="3">
    <source>
        <dbReference type="EMBL" id="KXS97904.1"/>
    </source>
</evidence>
<gene>
    <name evidence="3" type="ORF">AC578_4366</name>
</gene>
<dbReference type="OrthoDB" id="194443at2759"/>
<evidence type="ECO:0000259" key="2">
    <source>
        <dbReference type="PROSITE" id="PS50097"/>
    </source>
</evidence>
<comment type="caution">
    <text evidence="3">The sequence shown here is derived from an EMBL/GenBank/DDBJ whole genome shotgun (WGS) entry which is preliminary data.</text>
</comment>
<protein>
    <recommendedName>
        <fullName evidence="2">BTB domain-containing protein</fullName>
    </recommendedName>
</protein>
<dbReference type="STRING" id="321146.A0A139H639"/>
<dbReference type="AlphaFoldDB" id="A0A139H639"/>
<dbReference type="Proteomes" id="UP000070133">
    <property type="component" value="Unassembled WGS sequence"/>
</dbReference>
<reference evidence="3 4" key="1">
    <citation type="submission" date="2015-07" db="EMBL/GenBank/DDBJ databases">
        <title>Comparative genomics of the Sigatoka disease complex on banana suggests a link between parallel evolutionary changes in Pseudocercospora fijiensis and Pseudocercospora eumusae and increased virulence on the banana host.</title>
        <authorList>
            <person name="Chang T.-C."/>
            <person name="Salvucci A."/>
            <person name="Crous P.W."/>
            <person name="Stergiopoulos I."/>
        </authorList>
    </citation>
    <scope>NUCLEOTIDE SEQUENCE [LARGE SCALE GENOMIC DNA]</scope>
    <source>
        <strain evidence="3 4">CBS 114824</strain>
    </source>
</reference>
<dbReference type="Gene3D" id="3.30.710.10">
    <property type="entry name" value="Potassium Channel Kv1.1, Chain A"/>
    <property type="match status" value="1"/>
</dbReference>
<dbReference type="InterPro" id="IPR000210">
    <property type="entry name" value="BTB/POZ_dom"/>
</dbReference>
<dbReference type="PANTHER" id="PTHR47843:SF2">
    <property type="entry name" value="BTB DOMAIN-CONTAINING PROTEIN"/>
    <property type="match status" value="1"/>
</dbReference>
<organism evidence="3 4">
    <name type="scientific">Pseudocercospora eumusae</name>
    <dbReference type="NCBI Taxonomy" id="321146"/>
    <lineage>
        <taxon>Eukaryota</taxon>
        <taxon>Fungi</taxon>
        <taxon>Dikarya</taxon>
        <taxon>Ascomycota</taxon>
        <taxon>Pezizomycotina</taxon>
        <taxon>Dothideomycetes</taxon>
        <taxon>Dothideomycetidae</taxon>
        <taxon>Mycosphaerellales</taxon>
        <taxon>Mycosphaerellaceae</taxon>
        <taxon>Pseudocercospora</taxon>
    </lineage>
</organism>
<dbReference type="InterPro" id="IPR011333">
    <property type="entry name" value="SKP1/BTB/POZ_sf"/>
</dbReference>
<proteinExistence type="predicted"/>
<sequence>MTDSSAKRKRDNTDVVVDSEPAKVAKPALPSTPEKFPTSQSYDSMVRIKAGRGEKAKVFEVHQGILCFYSGYFRAAFKGRWREAQEGAIDIPSISPSVFKLFIHWAYTRQLEIAAENGTDKAAVQLWIFGDAHEIPMLQNEVITATHRMVVKEGVVPKGFMINHVYENTMPQSRLRQYLIDVYGALCASEALRRHDAQAGWCRDALFDLLQVVWRVGGHREGTKDVEKWDLCKYHVHEQGVKCGES</sequence>
<feature type="region of interest" description="Disordered" evidence="1">
    <location>
        <begin position="1"/>
        <end position="38"/>
    </location>
</feature>
<dbReference type="EMBL" id="LFZN01000129">
    <property type="protein sequence ID" value="KXS97904.1"/>
    <property type="molecule type" value="Genomic_DNA"/>
</dbReference>
<evidence type="ECO:0000256" key="1">
    <source>
        <dbReference type="SAM" id="MobiDB-lite"/>
    </source>
</evidence>
<keyword evidence="4" id="KW-1185">Reference proteome</keyword>
<dbReference type="CDD" id="cd18186">
    <property type="entry name" value="BTB_POZ_ZBTB_KLHL-like"/>
    <property type="match status" value="1"/>
</dbReference>
<feature type="domain" description="BTB" evidence="2">
    <location>
        <begin position="42"/>
        <end position="115"/>
    </location>
</feature>
<evidence type="ECO:0000313" key="4">
    <source>
        <dbReference type="Proteomes" id="UP000070133"/>
    </source>
</evidence>
<name>A0A139H639_9PEZI</name>